<dbReference type="RefSeq" id="WP_345327562.1">
    <property type="nucleotide sequence ID" value="NZ_BAABGA010000107.1"/>
</dbReference>
<feature type="transmembrane region" description="Helical" evidence="4">
    <location>
        <begin position="50"/>
        <end position="71"/>
    </location>
</feature>
<dbReference type="InterPro" id="IPR051909">
    <property type="entry name" value="MFP_Cation_Efflux"/>
</dbReference>
<dbReference type="Gene3D" id="2.40.420.20">
    <property type="match status" value="1"/>
</dbReference>
<dbReference type="EMBL" id="BAABGA010000107">
    <property type="protein sequence ID" value="GAA4469825.1"/>
    <property type="molecule type" value="Genomic_DNA"/>
</dbReference>
<keyword evidence="4" id="KW-0812">Transmembrane</keyword>
<feature type="region of interest" description="Disordered" evidence="3">
    <location>
        <begin position="1"/>
        <end position="42"/>
    </location>
</feature>
<evidence type="ECO:0000313" key="8">
    <source>
        <dbReference type="Proteomes" id="UP001500840"/>
    </source>
</evidence>
<organism evidence="7 8">
    <name type="scientific">Novipirellula rosea</name>
    <dbReference type="NCBI Taxonomy" id="1031540"/>
    <lineage>
        <taxon>Bacteria</taxon>
        <taxon>Pseudomonadati</taxon>
        <taxon>Planctomycetota</taxon>
        <taxon>Planctomycetia</taxon>
        <taxon>Pirellulales</taxon>
        <taxon>Pirellulaceae</taxon>
        <taxon>Novipirellula</taxon>
    </lineage>
</organism>
<dbReference type="PANTHER" id="PTHR30097">
    <property type="entry name" value="CATION EFFLUX SYSTEM PROTEIN CUSB"/>
    <property type="match status" value="1"/>
</dbReference>
<evidence type="ECO:0000259" key="6">
    <source>
        <dbReference type="Pfam" id="PF25973"/>
    </source>
</evidence>
<dbReference type="Pfam" id="PF25954">
    <property type="entry name" value="Beta-barrel_RND_2"/>
    <property type="match status" value="1"/>
</dbReference>
<evidence type="ECO:0008006" key="9">
    <source>
        <dbReference type="Google" id="ProtNLM"/>
    </source>
</evidence>
<evidence type="ECO:0000313" key="7">
    <source>
        <dbReference type="EMBL" id="GAA4469825.1"/>
    </source>
</evidence>
<evidence type="ECO:0000259" key="5">
    <source>
        <dbReference type="Pfam" id="PF25954"/>
    </source>
</evidence>
<sequence>MSHSIVDAPTQKPSRPPAQPTADSHSVEKPETQTGVKPEQRGPLRRGVSLLLGSIGPTLVLIGFAAVFYYGHHNDWRIPKFAALTGAVEPVVSDWCEEHGVPESICVQCDPTLMPKGPDYGWCEIHGVHNCTLEHPDVAQLKVTPSVLPDDLERASRALAVTPRKENNSACKVYQTRIQFASIESVQQAGVDVELIDRAPIVETITGSGEIVYDPTRQASLASRLPGTVWLVSKNVGDPVAKGEVLAVIDAAAVGELKTTLLRALAERNLQQQNVARLREARGAVAGSRILDSEAALAKAQADVLAADQSLRNLGLPVDVNSLQGLDQQQVLDELRLLGIPDSIRSQLDSQTVTSNLLPIRSPIEGAVVERSVAPGEVVDPARILFKVADVRQMWLTLNVPLENMNQLAIGQTAKFHADGSRETVVGKLDWISTSADRMTRMVQVRAVLDNPDGRLRNETFGTGEIILRSESDAIVIPTGASHWEGCCQVVFVRDKNYFDSPESYKVFHVRSVRLGAVNGSRTEVLSGVLPGEVIATAGSDVLRAQLLKNNLGAGCDCVAE</sequence>
<dbReference type="SUPFAM" id="SSF111369">
    <property type="entry name" value="HlyD-like secretion proteins"/>
    <property type="match status" value="1"/>
</dbReference>
<dbReference type="PANTHER" id="PTHR30097:SF4">
    <property type="entry name" value="SLR6042 PROTEIN"/>
    <property type="match status" value="1"/>
</dbReference>
<gene>
    <name evidence="7" type="ORF">GCM10023156_62390</name>
</gene>
<accession>A0ABP8NQP5</accession>
<evidence type="ECO:0000256" key="2">
    <source>
        <dbReference type="ARBA" id="ARBA00022448"/>
    </source>
</evidence>
<keyword evidence="8" id="KW-1185">Reference proteome</keyword>
<proteinExistence type="inferred from homology"/>
<dbReference type="InterPro" id="IPR058647">
    <property type="entry name" value="BSH_CzcB-like"/>
</dbReference>
<dbReference type="Pfam" id="PF25973">
    <property type="entry name" value="BSH_CzcB"/>
    <property type="match status" value="1"/>
</dbReference>
<reference evidence="8" key="1">
    <citation type="journal article" date="2019" name="Int. J. Syst. Evol. Microbiol.">
        <title>The Global Catalogue of Microorganisms (GCM) 10K type strain sequencing project: providing services to taxonomists for standard genome sequencing and annotation.</title>
        <authorList>
            <consortium name="The Broad Institute Genomics Platform"/>
            <consortium name="The Broad Institute Genome Sequencing Center for Infectious Disease"/>
            <person name="Wu L."/>
            <person name="Ma J."/>
        </authorList>
    </citation>
    <scope>NUCLEOTIDE SEQUENCE [LARGE SCALE GENOMIC DNA]</scope>
    <source>
        <strain evidence="8">JCM 17759</strain>
    </source>
</reference>
<dbReference type="NCBIfam" id="TIGR01730">
    <property type="entry name" value="RND_mfp"/>
    <property type="match status" value="1"/>
</dbReference>
<protein>
    <recommendedName>
        <fullName evidence="9">Cobalt-zinc-cadmium resistance protein CzcB</fullName>
    </recommendedName>
</protein>
<dbReference type="Gene3D" id="2.40.50.100">
    <property type="match status" value="1"/>
</dbReference>
<keyword evidence="2" id="KW-0813">Transport</keyword>
<name>A0ABP8NQP5_9BACT</name>
<dbReference type="Gene3D" id="2.40.30.170">
    <property type="match status" value="1"/>
</dbReference>
<evidence type="ECO:0000256" key="3">
    <source>
        <dbReference type="SAM" id="MobiDB-lite"/>
    </source>
</evidence>
<comment type="caution">
    <text evidence="7">The sequence shown here is derived from an EMBL/GenBank/DDBJ whole genome shotgun (WGS) entry which is preliminary data.</text>
</comment>
<dbReference type="Proteomes" id="UP001500840">
    <property type="component" value="Unassembled WGS sequence"/>
</dbReference>
<dbReference type="InterPro" id="IPR058792">
    <property type="entry name" value="Beta-barrel_RND_2"/>
</dbReference>
<dbReference type="InterPro" id="IPR006143">
    <property type="entry name" value="RND_pump_MFP"/>
</dbReference>
<evidence type="ECO:0000256" key="4">
    <source>
        <dbReference type="SAM" id="Phobius"/>
    </source>
</evidence>
<feature type="domain" description="CusB-like beta-barrel" evidence="5">
    <location>
        <begin position="394"/>
        <end position="463"/>
    </location>
</feature>
<feature type="domain" description="CzcB-like barrel-sandwich hybrid" evidence="6">
    <location>
        <begin position="218"/>
        <end position="390"/>
    </location>
</feature>
<comment type="similarity">
    <text evidence="1">Belongs to the membrane fusion protein (MFP) (TC 8.A.1) family.</text>
</comment>
<keyword evidence="4" id="KW-1133">Transmembrane helix</keyword>
<keyword evidence="4" id="KW-0472">Membrane</keyword>
<evidence type="ECO:0000256" key="1">
    <source>
        <dbReference type="ARBA" id="ARBA00009477"/>
    </source>
</evidence>